<dbReference type="PANTHER" id="PTHR10907">
    <property type="entry name" value="REGUCALCIN"/>
    <property type="match status" value="1"/>
</dbReference>
<feature type="domain" description="SMP-30/Gluconolactonase/LRE-like region" evidence="4">
    <location>
        <begin position="23"/>
        <end position="261"/>
    </location>
</feature>
<organism evidence="5 6">
    <name type="scientific">Alkalibacterium olivapovliticus</name>
    <dbReference type="NCBI Taxonomy" id="99907"/>
    <lineage>
        <taxon>Bacteria</taxon>
        <taxon>Bacillati</taxon>
        <taxon>Bacillota</taxon>
        <taxon>Bacilli</taxon>
        <taxon>Lactobacillales</taxon>
        <taxon>Carnobacteriaceae</taxon>
        <taxon>Alkalibacterium</taxon>
    </lineage>
</organism>
<dbReference type="AlphaFoldDB" id="A0A2T0WAA0"/>
<evidence type="ECO:0000256" key="3">
    <source>
        <dbReference type="PIRSR" id="PIRSR605511-2"/>
    </source>
</evidence>
<dbReference type="InterPro" id="IPR013658">
    <property type="entry name" value="SGL"/>
</dbReference>
<dbReference type="RefSeq" id="WP_106190954.1">
    <property type="nucleotide sequence ID" value="NZ_PVTO01000003.1"/>
</dbReference>
<dbReference type="PRINTS" id="PR01790">
    <property type="entry name" value="SMP30FAMILY"/>
</dbReference>
<dbReference type="OrthoDB" id="2633250at2"/>
<dbReference type="Proteomes" id="UP000238205">
    <property type="component" value="Unassembled WGS sequence"/>
</dbReference>
<dbReference type="GO" id="GO:0019853">
    <property type="term" value="P:L-ascorbic acid biosynthetic process"/>
    <property type="evidence" value="ECO:0007669"/>
    <property type="project" value="TreeGrafter"/>
</dbReference>
<accession>A0A2T0WAA0</accession>
<evidence type="ECO:0000313" key="6">
    <source>
        <dbReference type="Proteomes" id="UP000238205"/>
    </source>
</evidence>
<feature type="binding site" evidence="3">
    <location>
        <position position="153"/>
    </location>
    <ligand>
        <name>a divalent metal cation</name>
        <dbReference type="ChEBI" id="CHEBI:60240"/>
    </ligand>
</feature>
<evidence type="ECO:0000256" key="1">
    <source>
        <dbReference type="ARBA" id="ARBA00008853"/>
    </source>
</evidence>
<comment type="caution">
    <text evidence="5">The sequence shown here is derived from an EMBL/GenBank/DDBJ whole genome shotgun (WGS) entry which is preliminary data.</text>
</comment>
<dbReference type="PANTHER" id="PTHR10907:SF47">
    <property type="entry name" value="REGUCALCIN"/>
    <property type="match status" value="1"/>
</dbReference>
<proteinExistence type="inferred from homology"/>
<name>A0A2T0WAA0_9LACT</name>
<dbReference type="Pfam" id="PF08450">
    <property type="entry name" value="SGL"/>
    <property type="match status" value="1"/>
</dbReference>
<comment type="similarity">
    <text evidence="1">Belongs to the SMP-30/CGR1 family.</text>
</comment>
<dbReference type="Gene3D" id="2.120.10.30">
    <property type="entry name" value="TolB, C-terminal domain"/>
    <property type="match status" value="1"/>
</dbReference>
<keyword evidence="6" id="KW-1185">Reference proteome</keyword>
<evidence type="ECO:0000259" key="4">
    <source>
        <dbReference type="Pfam" id="PF08450"/>
    </source>
</evidence>
<evidence type="ECO:0000313" key="5">
    <source>
        <dbReference type="EMBL" id="PRY83630.1"/>
    </source>
</evidence>
<gene>
    <name evidence="5" type="ORF">CLV38_10353</name>
</gene>
<reference evidence="5 6" key="1">
    <citation type="submission" date="2018-03" db="EMBL/GenBank/DDBJ databases">
        <title>Genomic Encyclopedia of Archaeal and Bacterial Type Strains, Phase II (KMG-II): from individual species to whole genera.</title>
        <authorList>
            <person name="Goeker M."/>
        </authorList>
    </citation>
    <scope>NUCLEOTIDE SEQUENCE [LARGE SCALE GENOMIC DNA]</scope>
    <source>
        <strain evidence="5 6">DSM 13175</strain>
    </source>
</reference>
<dbReference type="InterPro" id="IPR005511">
    <property type="entry name" value="SMP-30"/>
</dbReference>
<feature type="binding site" evidence="3">
    <location>
        <position position="107"/>
    </location>
    <ligand>
        <name>substrate</name>
    </ligand>
</feature>
<dbReference type="GO" id="GO:0005509">
    <property type="term" value="F:calcium ion binding"/>
    <property type="evidence" value="ECO:0007669"/>
    <property type="project" value="TreeGrafter"/>
</dbReference>
<dbReference type="SUPFAM" id="SSF63829">
    <property type="entry name" value="Calcium-dependent phosphotriesterase"/>
    <property type="match status" value="1"/>
</dbReference>
<feature type="active site" description="Proton donor/acceptor" evidence="2">
    <location>
        <position position="202"/>
    </location>
</feature>
<feature type="binding site" evidence="3">
    <location>
        <position position="105"/>
    </location>
    <ligand>
        <name>substrate</name>
    </ligand>
</feature>
<keyword evidence="3" id="KW-0479">Metal-binding</keyword>
<keyword evidence="3" id="KW-0862">Zinc</keyword>
<comment type="cofactor">
    <cofactor evidence="3">
        <name>Zn(2+)</name>
        <dbReference type="ChEBI" id="CHEBI:29105"/>
    </cofactor>
    <text evidence="3">Binds 1 divalent metal cation per subunit.</text>
</comment>
<feature type="binding site" evidence="3">
    <location>
        <position position="23"/>
    </location>
    <ligand>
        <name>a divalent metal cation</name>
        <dbReference type="ChEBI" id="CHEBI:60240"/>
    </ligand>
</feature>
<evidence type="ECO:0000256" key="2">
    <source>
        <dbReference type="PIRSR" id="PIRSR605511-1"/>
    </source>
</evidence>
<protein>
    <submittedName>
        <fullName evidence="5">Sugar lactone lactonase YvrE</fullName>
    </submittedName>
</protein>
<sequence>MKENDKEMYEPELVFYAGSALLEGPVWDSVHQLMYCVSIPDEIIYRINPKTTEVITYQTDGPVGAAVLDNEGMLLSAEKSGIYRINPETKKRTFVAHPNTDDRMRYNDGKLLPNGHFLIGTMGDPEIIDGAAKLFVIDRQETKELLTGLTIANGIGWTEDEQSIYHIDTPTKKVRQFTYDGDTKTLSDEKVVVEITDDSSPDGMCVDVDGKLWVAEYGGSKVCKWNPETGSKELEIKMPATNVTSCCLGGEHLEYLYITTAKKDGEPLSGGLFRVKLR</sequence>
<dbReference type="GO" id="GO:0004341">
    <property type="term" value="F:gluconolactonase activity"/>
    <property type="evidence" value="ECO:0007669"/>
    <property type="project" value="TreeGrafter"/>
</dbReference>
<dbReference type="InterPro" id="IPR011042">
    <property type="entry name" value="6-blade_b-propeller_TolB-like"/>
</dbReference>
<feature type="binding site" evidence="3">
    <location>
        <position position="202"/>
    </location>
    <ligand>
        <name>a divalent metal cation</name>
        <dbReference type="ChEBI" id="CHEBI:60240"/>
    </ligand>
</feature>
<dbReference type="EMBL" id="PVTO01000003">
    <property type="protein sequence ID" value="PRY83630.1"/>
    <property type="molecule type" value="Genomic_DNA"/>
</dbReference>